<protein>
    <submittedName>
        <fullName evidence="2">M48 family metallopeptidase</fullName>
    </submittedName>
</protein>
<keyword evidence="3" id="KW-1185">Reference proteome</keyword>
<dbReference type="InterPro" id="IPR053136">
    <property type="entry name" value="UTP_pyrophosphatase-like"/>
</dbReference>
<evidence type="ECO:0000259" key="1">
    <source>
        <dbReference type="Pfam" id="PF01863"/>
    </source>
</evidence>
<dbReference type="AlphaFoldDB" id="A0A939BFB5"/>
<reference evidence="2" key="2">
    <citation type="journal article" date="2021" name="Sci. Rep.">
        <title>The distribution of antibiotic resistance genes in chicken gut microbiota commensals.</title>
        <authorList>
            <person name="Juricova H."/>
            <person name="Matiasovicova J."/>
            <person name="Kubasova T."/>
            <person name="Cejkova D."/>
            <person name="Rychlik I."/>
        </authorList>
    </citation>
    <scope>NUCLEOTIDE SEQUENCE</scope>
    <source>
        <strain evidence="2">An559</strain>
    </source>
</reference>
<dbReference type="Gene3D" id="3.30.2010.10">
    <property type="entry name" value="Metalloproteases ('zincins'), catalytic domain"/>
    <property type="match status" value="1"/>
</dbReference>
<dbReference type="RefSeq" id="WP_204447662.1">
    <property type="nucleotide sequence ID" value="NZ_JACJKY010000019.1"/>
</dbReference>
<dbReference type="InterPro" id="IPR002725">
    <property type="entry name" value="YgjP-like_metallopeptidase"/>
</dbReference>
<reference evidence="2" key="1">
    <citation type="submission" date="2020-08" db="EMBL/GenBank/DDBJ databases">
        <authorList>
            <person name="Cejkova D."/>
            <person name="Kubasova T."/>
            <person name="Jahodarova E."/>
            <person name="Rychlik I."/>
        </authorList>
    </citation>
    <scope>NUCLEOTIDE SEQUENCE</scope>
    <source>
        <strain evidence="2">An559</strain>
    </source>
</reference>
<dbReference type="PANTHER" id="PTHR30399">
    <property type="entry name" value="UNCHARACTERIZED PROTEIN YGJP"/>
    <property type="match status" value="1"/>
</dbReference>
<organism evidence="2 3">
    <name type="scientific">Merdimmobilis hominis</name>
    <dbReference type="NCBI Taxonomy" id="2897707"/>
    <lineage>
        <taxon>Bacteria</taxon>
        <taxon>Bacillati</taxon>
        <taxon>Bacillota</taxon>
        <taxon>Clostridia</taxon>
        <taxon>Eubacteriales</taxon>
        <taxon>Oscillospiraceae</taxon>
        <taxon>Merdimmobilis</taxon>
    </lineage>
</organism>
<proteinExistence type="predicted"/>
<evidence type="ECO:0000313" key="2">
    <source>
        <dbReference type="EMBL" id="MBM6921581.1"/>
    </source>
</evidence>
<sequence length="215" mass="24437">MEYTLIRSARKTLAVEINRQGEVIVRAPKAMSHRQIEAFLCQKADWIARTIDKQKETYSPPVPLAEHSTVWLLGIPRTVTFGETRCFCASHVVVRDDAPIDTQIRALFMKEANAYLKQRTALLAEQLGIAISGVKITSAKKRFGSCSSKKGICLSFRLMSAPEALIDAVIVHELCHTVHMNHGKAFYELLLRLLPDYRARHKALCEIWAPRFFDW</sequence>
<gene>
    <name evidence="2" type="ORF">H6A12_10480</name>
</gene>
<name>A0A939BFB5_9FIRM</name>
<dbReference type="PANTHER" id="PTHR30399:SF1">
    <property type="entry name" value="UTP PYROPHOSPHATASE"/>
    <property type="match status" value="1"/>
</dbReference>
<dbReference type="Pfam" id="PF01863">
    <property type="entry name" value="YgjP-like"/>
    <property type="match status" value="1"/>
</dbReference>
<accession>A0A939BFB5</accession>
<comment type="caution">
    <text evidence="2">The sequence shown here is derived from an EMBL/GenBank/DDBJ whole genome shotgun (WGS) entry which is preliminary data.</text>
</comment>
<feature type="domain" description="YgjP-like metallopeptidase" evidence="1">
    <location>
        <begin position="11"/>
        <end position="204"/>
    </location>
</feature>
<dbReference type="EMBL" id="JACJKY010000019">
    <property type="protein sequence ID" value="MBM6921581.1"/>
    <property type="molecule type" value="Genomic_DNA"/>
</dbReference>
<dbReference type="CDD" id="cd07344">
    <property type="entry name" value="M48_yhfN_like"/>
    <property type="match status" value="1"/>
</dbReference>
<evidence type="ECO:0000313" key="3">
    <source>
        <dbReference type="Proteomes" id="UP000774750"/>
    </source>
</evidence>
<dbReference type="Proteomes" id="UP000774750">
    <property type="component" value="Unassembled WGS sequence"/>
</dbReference>